<evidence type="ECO:0000313" key="1">
    <source>
        <dbReference type="EMBL" id="KAH6921487.1"/>
    </source>
</evidence>
<sequence>MCAAKRKAAYMRTAAVLCAYGELRTHYTREISDETSAITTDGFRGVSLPSGSLELYHSLVFVQGNQHTCRMCPYSTGHRGDMKKHLRKHTGERPFSCDHCSASFSLKCNLQHHIRTHTGERPFKCHLCPAKFSSHGTCNRHIAAHSKGHSRTYRRERQDEFSQQDNQA</sequence>
<reference evidence="1" key="1">
    <citation type="submission" date="2020-05" db="EMBL/GenBank/DDBJ databases">
        <title>Large-scale comparative analyses of tick genomes elucidate their genetic diversity and vector capacities.</title>
        <authorList>
            <person name="Jia N."/>
            <person name="Wang J."/>
            <person name="Shi W."/>
            <person name="Du L."/>
            <person name="Sun Y."/>
            <person name="Zhan W."/>
            <person name="Jiang J."/>
            <person name="Wang Q."/>
            <person name="Zhang B."/>
            <person name="Ji P."/>
            <person name="Sakyi L.B."/>
            <person name="Cui X."/>
            <person name="Yuan T."/>
            <person name="Jiang B."/>
            <person name="Yang W."/>
            <person name="Lam T.T.-Y."/>
            <person name="Chang Q."/>
            <person name="Ding S."/>
            <person name="Wang X."/>
            <person name="Zhu J."/>
            <person name="Ruan X."/>
            <person name="Zhao L."/>
            <person name="Wei J."/>
            <person name="Que T."/>
            <person name="Du C."/>
            <person name="Cheng J."/>
            <person name="Dai P."/>
            <person name="Han X."/>
            <person name="Huang E."/>
            <person name="Gao Y."/>
            <person name="Liu J."/>
            <person name="Shao H."/>
            <person name="Ye R."/>
            <person name="Li L."/>
            <person name="Wei W."/>
            <person name="Wang X."/>
            <person name="Wang C."/>
            <person name="Yang T."/>
            <person name="Huo Q."/>
            <person name="Li W."/>
            <person name="Guo W."/>
            <person name="Chen H."/>
            <person name="Zhou L."/>
            <person name="Ni X."/>
            <person name="Tian J."/>
            <person name="Zhou Y."/>
            <person name="Sheng Y."/>
            <person name="Liu T."/>
            <person name="Pan Y."/>
            <person name="Xia L."/>
            <person name="Li J."/>
            <person name="Zhao F."/>
            <person name="Cao W."/>
        </authorList>
    </citation>
    <scope>NUCLEOTIDE SEQUENCE</scope>
    <source>
        <strain evidence="1">Hyas-2018</strain>
    </source>
</reference>
<organism evidence="1 2">
    <name type="scientific">Hyalomma asiaticum</name>
    <name type="common">Tick</name>
    <dbReference type="NCBI Taxonomy" id="266040"/>
    <lineage>
        <taxon>Eukaryota</taxon>
        <taxon>Metazoa</taxon>
        <taxon>Ecdysozoa</taxon>
        <taxon>Arthropoda</taxon>
        <taxon>Chelicerata</taxon>
        <taxon>Arachnida</taxon>
        <taxon>Acari</taxon>
        <taxon>Parasitiformes</taxon>
        <taxon>Ixodida</taxon>
        <taxon>Ixodoidea</taxon>
        <taxon>Ixodidae</taxon>
        <taxon>Hyalomminae</taxon>
        <taxon>Hyalomma</taxon>
    </lineage>
</organism>
<name>A0ACB7RKS2_HYAAI</name>
<gene>
    <name evidence="1" type="ORF">HPB50_001461</name>
</gene>
<proteinExistence type="predicted"/>
<keyword evidence="2" id="KW-1185">Reference proteome</keyword>
<comment type="caution">
    <text evidence="1">The sequence shown here is derived from an EMBL/GenBank/DDBJ whole genome shotgun (WGS) entry which is preliminary data.</text>
</comment>
<evidence type="ECO:0000313" key="2">
    <source>
        <dbReference type="Proteomes" id="UP000821845"/>
    </source>
</evidence>
<dbReference type="Proteomes" id="UP000821845">
    <property type="component" value="Chromosome 9"/>
</dbReference>
<dbReference type="EMBL" id="CM023489">
    <property type="protein sequence ID" value="KAH6921487.1"/>
    <property type="molecule type" value="Genomic_DNA"/>
</dbReference>
<protein>
    <submittedName>
        <fullName evidence="1">Uncharacterized protein</fullName>
    </submittedName>
</protein>
<accession>A0ACB7RKS2</accession>